<evidence type="ECO:0000313" key="1">
    <source>
        <dbReference type="EMBL" id="KAA1095825.1"/>
    </source>
</evidence>
<accession>A0A5B0P2N8</accession>
<protein>
    <submittedName>
        <fullName evidence="1">Uncharacterized protein</fullName>
    </submittedName>
</protein>
<evidence type="ECO:0000313" key="2">
    <source>
        <dbReference type="Proteomes" id="UP000325313"/>
    </source>
</evidence>
<name>A0A5B0P2N8_PUCGR</name>
<dbReference type="AlphaFoldDB" id="A0A5B0P2N8"/>
<proteinExistence type="predicted"/>
<gene>
    <name evidence="1" type="ORF">PGTUg99_032790</name>
</gene>
<dbReference type="Proteomes" id="UP000325313">
    <property type="component" value="Unassembled WGS sequence"/>
</dbReference>
<dbReference type="EMBL" id="VDEP01000371">
    <property type="protein sequence ID" value="KAA1095825.1"/>
    <property type="molecule type" value="Genomic_DNA"/>
</dbReference>
<reference evidence="1 2" key="1">
    <citation type="submission" date="2019-05" db="EMBL/GenBank/DDBJ databases">
        <title>Emergence of the Ug99 lineage of the wheat stem rust pathogen through somatic hybridization.</title>
        <authorList>
            <person name="Li F."/>
            <person name="Upadhyaya N.M."/>
            <person name="Sperschneider J."/>
            <person name="Matny O."/>
            <person name="Nguyen-Phuc H."/>
            <person name="Mago R."/>
            <person name="Raley C."/>
            <person name="Miller M.E."/>
            <person name="Silverstein K.A.T."/>
            <person name="Henningsen E."/>
            <person name="Hirsch C.D."/>
            <person name="Visser B."/>
            <person name="Pretorius Z.A."/>
            <person name="Steffenson B.J."/>
            <person name="Schwessinger B."/>
            <person name="Dodds P.N."/>
            <person name="Figueroa M."/>
        </authorList>
    </citation>
    <scope>NUCLEOTIDE SEQUENCE [LARGE SCALE GENOMIC DNA]</scope>
    <source>
        <strain evidence="1 2">Ug99</strain>
    </source>
</reference>
<organism evidence="1 2">
    <name type="scientific">Puccinia graminis f. sp. tritici</name>
    <dbReference type="NCBI Taxonomy" id="56615"/>
    <lineage>
        <taxon>Eukaryota</taxon>
        <taxon>Fungi</taxon>
        <taxon>Dikarya</taxon>
        <taxon>Basidiomycota</taxon>
        <taxon>Pucciniomycotina</taxon>
        <taxon>Pucciniomycetes</taxon>
        <taxon>Pucciniales</taxon>
        <taxon>Pucciniaceae</taxon>
        <taxon>Puccinia</taxon>
    </lineage>
</organism>
<comment type="caution">
    <text evidence="1">The sequence shown here is derived from an EMBL/GenBank/DDBJ whole genome shotgun (WGS) entry which is preliminary data.</text>
</comment>
<sequence>MRRPIFVSSGWLSRSRIRPSCLGHNITYRPTNMSVSLRRSCGTGAGCSGFACGAVCAPTRVGIPLR</sequence>